<dbReference type="Proteomes" id="UP000003934">
    <property type="component" value="Chromosome"/>
</dbReference>
<dbReference type="EMBL" id="CP003543">
    <property type="protein sequence ID" value="AFP83918.1"/>
    <property type="molecule type" value="Genomic_DNA"/>
</dbReference>
<dbReference type="GeneID" id="67454612"/>
<keyword evidence="3" id="KW-1185">Reference proteome</keyword>
<keyword evidence="1" id="KW-1133">Transmembrane helix</keyword>
<dbReference type="AlphaFoldDB" id="J3YQ04"/>
<keyword evidence="1" id="KW-0812">Transmembrane</keyword>
<dbReference type="RefSeq" id="WP_014887218.1">
    <property type="nucleotide sequence ID" value="NC_018416.1"/>
</dbReference>
<gene>
    <name evidence="2" type="ORF">A353_071</name>
</gene>
<reference evidence="2 3" key="1">
    <citation type="journal article" date="2012" name="Mol. Biol. Evol.">
        <title>Genome reduction and co-evolution between the primary and secondary bacterial symbionts of psyllids.</title>
        <authorList>
            <person name="Sloan D.B."/>
            <person name="Moran N.A."/>
        </authorList>
    </citation>
    <scope>NUCLEOTIDE SEQUENCE [LARGE SCALE GENOMIC DNA]</scope>
    <source>
        <strain evidence="2 3">HC</strain>
    </source>
</reference>
<dbReference type="PATRIC" id="fig|1202538.3.peg.63"/>
<sequence>MNLLNLYKFKKKIGQNYLIFNLKFNFDLCSGYNYFNNFNNEIDYFKIKFIFNKNYLNKKKTFYCNFLLFNYYLYKLININISFNIIKIFIKKIKKIKLFFFKIIINYNFFFFFKKFKIYKIKFFLKKFFFPTPKINIVKIFFKKNFFFLINFNINIKNKLEKSKKIIFKIIKKINKNVFFKKI</sequence>
<dbReference type="HOGENOM" id="CLU_1493563_0_0_6"/>
<dbReference type="STRING" id="1202538.A353_071"/>
<evidence type="ECO:0000313" key="3">
    <source>
        <dbReference type="Proteomes" id="UP000003934"/>
    </source>
</evidence>
<feature type="transmembrane region" description="Helical" evidence="1">
    <location>
        <begin position="62"/>
        <end position="90"/>
    </location>
</feature>
<keyword evidence="1" id="KW-0472">Membrane</keyword>
<evidence type="ECO:0000313" key="2">
    <source>
        <dbReference type="EMBL" id="AFP83918.1"/>
    </source>
</evidence>
<protein>
    <submittedName>
        <fullName evidence="2">Uncharacterized protein</fullName>
    </submittedName>
</protein>
<name>J3YQ04_CARRU</name>
<accession>J3YQ04</accession>
<organism evidence="2 3">
    <name type="scientific">Candidatus Carsonella ruddii HC isolate Thao2000</name>
    <dbReference type="NCBI Taxonomy" id="1202538"/>
    <lineage>
        <taxon>Bacteria</taxon>
        <taxon>Pseudomonadati</taxon>
        <taxon>Pseudomonadota</taxon>
        <taxon>Gammaproteobacteria</taxon>
        <taxon>Oceanospirillales</taxon>
        <taxon>Halomonadaceae</taxon>
        <taxon>Zymobacter group</taxon>
        <taxon>Candidatus Carsonella</taxon>
    </lineage>
</organism>
<proteinExistence type="predicted"/>
<feature type="transmembrane region" description="Helical" evidence="1">
    <location>
        <begin position="96"/>
        <end position="113"/>
    </location>
</feature>
<dbReference type="OrthoDB" id="6184334at2"/>
<evidence type="ECO:0000256" key="1">
    <source>
        <dbReference type="SAM" id="Phobius"/>
    </source>
</evidence>
<dbReference type="KEGG" id="crh:A353_071"/>